<name>A0A5N5THI7_9CRUS</name>
<evidence type="ECO:0000313" key="8">
    <source>
        <dbReference type="Proteomes" id="UP000326759"/>
    </source>
</evidence>
<dbReference type="GO" id="GO:0008270">
    <property type="term" value="F:zinc ion binding"/>
    <property type="evidence" value="ECO:0007669"/>
    <property type="project" value="UniProtKB-KW"/>
</dbReference>
<dbReference type="Proteomes" id="UP000326759">
    <property type="component" value="Unassembled WGS sequence"/>
</dbReference>
<protein>
    <submittedName>
        <fullName evidence="7">Deformed epidermal autoregulatory factor 1-like protein</fullName>
    </submittedName>
</protein>
<proteinExistence type="predicted"/>
<dbReference type="PANTHER" id="PTHR46455:SF1">
    <property type="entry name" value="SET AND MYND DOMAIN CONTAINING, ARTHROPOD-SPECIFIC, MEMBER 2"/>
    <property type="match status" value="1"/>
</dbReference>
<evidence type="ECO:0000259" key="6">
    <source>
        <dbReference type="PROSITE" id="PS50865"/>
    </source>
</evidence>
<keyword evidence="2 4" id="KW-0863">Zinc-finger</keyword>
<dbReference type="SUPFAM" id="SSF144232">
    <property type="entry name" value="HIT/MYND zinc finger-like"/>
    <property type="match status" value="1"/>
</dbReference>
<evidence type="ECO:0000256" key="5">
    <source>
        <dbReference type="SAM" id="MobiDB-lite"/>
    </source>
</evidence>
<dbReference type="Pfam" id="PF01753">
    <property type="entry name" value="zf-MYND"/>
    <property type="match status" value="1"/>
</dbReference>
<feature type="compositionally biased region" description="Basic and acidic residues" evidence="5">
    <location>
        <begin position="22"/>
        <end position="33"/>
    </location>
</feature>
<feature type="compositionally biased region" description="Basic and acidic residues" evidence="5">
    <location>
        <begin position="52"/>
        <end position="69"/>
    </location>
</feature>
<dbReference type="PROSITE" id="PS50865">
    <property type="entry name" value="ZF_MYND_2"/>
    <property type="match status" value="1"/>
</dbReference>
<gene>
    <name evidence="7" type="primary">Deaf1</name>
    <name evidence="7" type="ORF">Anas_06715</name>
</gene>
<evidence type="ECO:0000313" key="7">
    <source>
        <dbReference type="EMBL" id="KAB7504645.1"/>
    </source>
</evidence>
<accession>A0A5N5THI7</accession>
<dbReference type="EMBL" id="SEYY01002684">
    <property type="protein sequence ID" value="KAB7504645.1"/>
    <property type="molecule type" value="Genomic_DNA"/>
</dbReference>
<evidence type="ECO:0000256" key="2">
    <source>
        <dbReference type="ARBA" id="ARBA00022771"/>
    </source>
</evidence>
<dbReference type="Gene3D" id="6.10.140.2220">
    <property type="match status" value="1"/>
</dbReference>
<dbReference type="PROSITE" id="PS01360">
    <property type="entry name" value="ZF_MYND_1"/>
    <property type="match status" value="1"/>
</dbReference>
<dbReference type="OrthoDB" id="10257049at2759"/>
<keyword evidence="3" id="KW-0862">Zinc</keyword>
<dbReference type="InterPro" id="IPR053010">
    <property type="entry name" value="SET_SmydA-8"/>
</dbReference>
<evidence type="ECO:0000256" key="1">
    <source>
        <dbReference type="ARBA" id="ARBA00022723"/>
    </source>
</evidence>
<dbReference type="PANTHER" id="PTHR46455">
    <property type="entry name" value="SET AND MYND DOMAIN CONTAINING, ARTHROPOD-SPECIFIC, MEMBER 4, ISOFORM A"/>
    <property type="match status" value="1"/>
</dbReference>
<evidence type="ECO:0000256" key="3">
    <source>
        <dbReference type="ARBA" id="ARBA00022833"/>
    </source>
</evidence>
<feature type="compositionally biased region" description="Polar residues" evidence="5">
    <location>
        <begin position="35"/>
        <end position="50"/>
    </location>
</feature>
<sequence>MGPKVEKRPSNKSSSSKQKPKKNNEKKKEEHRPSTSKSQSKALSEENLPNSEKSRKSSKENPTKTIEEKEEHLERLLTALKGHATADNNEEYLEKVINSISNILQLEEAGDLDSLGDLSSKPEQNSQIDQAKEKQEKEIKDQFCAFCKSIATTRCTGCRIVFYCDRECQKKDWNTHKDTCRPYKIVKRRDVGRILIASRDLKADDLIVYESPLFLSVRPGLSGLICLSCYRRIDRNYR</sequence>
<dbReference type="InterPro" id="IPR002893">
    <property type="entry name" value="Znf_MYND"/>
</dbReference>
<comment type="caution">
    <text evidence="7">The sequence shown here is derived from an EMBL/GenBank/DDBJ whole genome shotgun (WGS) entry which is preliminary data.</text>
</comment>
<feature type="region of interest" description="Disordered" evidence="5">
    <location>
        <begin position="1"/>
        <end position="69"/>
    </location>
</feature>
<organism evidence="7 8">
    <name type="scientific">Armadillidium nasatum</name>
    <dbReference type="NCBI Taxonomy" id="96803"/>
    <lineage>
        <taxon>Eukaryota</taxon>
        <taxon>Metazoa</taxon>
        <taxon>Ecdysozoa</taxon>
        <taxon>Arthropoda</taxon>
        <taxon>Crustacea</taxon>
        <taxon>Multicrustacea</taxon>
        <taxon>Malacostraca</taxon>
        <taxon>Eumalacostraca</taxon>
        <taxon>Peracarida</taxon>
        <taxon>Isopoda</taxon>
        <taxon>Oniscidea</taxon>
        <taxon>Crinocheta</taxon>
        <taxon>Armadillidiidae</taxon>
        <taxon>Armadillidium</taxon>
    </lineage>
</organism>
<evidence type="ECO:0000256" key="4">
    <source>
        <dbReference type="PROSITE-ProRule" id="PRU00134"/>
    </source>
</evidence>
<keyword evidence="8" id="KW-1185">Reference proteome</keyword>
<reference evidence="7 8" key="1">
    <citation type="journal article" date="2019" name="PLoS Biol.">
        <title>Sex chromosomes control vertical transmission of feminizing Wolbachia symbionts in an isopod.</title>
        <authorList>
            <person name="Becking T."/>
            <person name="Chebbi M.A."/>
            <person name="Giraud I."/>
            <person name="Moumen B."/>
            <person name="Laverre T."/>
            <person name="Caubet Y."/>
            <person name="Peccoud J."/>
            <person name="Gilbert C."/>
            <person name="Cordaux R."/>
        </authorList>
    </citation>
    <scope>NUCLEOTIDE SEQUENCE [LARGE SCALE GENOMIC DNA]</scope>
    <source>
        <strain evidence="7">ANa2</strain>
        <tissue evidence="7">Whole body excluding digestive tract and cuticle</tissue>
    </source>
</reference>
<dbReference type="AlphaFoldDB" id="A0A5N5THI7"/>
<keyword evidence="1" id="KW-0479">Metal-binding</keyword>
<feature type="domain" description="MYND-type" evidence="6">
    <location>
        <begin position="144"/>
        <end position="180"/>
    </location>
</feature>